<feature type="domain" description="Major facilitator superfamily (MFS) profile" evidence="6">
    <location>
        <begin position="51"/>
        <end position="495"/>
    </location>
</feature>
<feature type="transmembrane region" description="Helical" evidence="5">
    <location>
        <begin position="344"/>
        <end position="365"/>
    </location>
</feature>
<feature type="transmembrane region" description="Helical" evidence="5">
    <location>
        <begin position="305"/>
        <end position="332"/>
    </location>
</feature>
<dbReference type="Proteomes" id="UP001608902">
    <property type="component" value="Unassembled WGS sequence"/>
</dbReference>
<comment type="caution">
    <text evidence="7">The sequence shown here is derived from an EMBL/GenBank/DDBJ whole genome shotgun (WGS) entry which is preliminary data.</text>
</comment>
<feature type="transmembrane region" description="Helical" evidence="5">
    <location>
        <begin position="403"/>
        <end position="430"/>
    </location>
</feature>
<evidence type="ECO:0000313" key="7">
    <source>
        <dbReference type="EMBL" id="MFH4973433.1"/>
    </source>
</evidence>
<feature type="transmembrane region" description="Helical" evidence="5">
    <location>
        <begin position="131"/>
        <end position="152"/>
    </location>
</feature>
<dbReference type="Gene3D" id="1.20.1250.20">
    <property type="entry name" value="MFS general substrate transporter like domains"/>
    <property type="match status" value="1"/>
</dbReference>
<evidence type="ECO:0000256" key="3">
    <source>
        <dbReference type="ARBA" id="ARBA00022989"/>
    </source>
</evidence>
<keyword evidence="8" id="KW-1185">Reference proteome</keyword>
<dbReference type="EMBL" id="JBGFUD010000032">
    <property type="protein sequence ID" value="MFH4973433.1"/>
    <property type="molecule type" value="Genomic_DNA"/>
</dbReference>
<dbReference type="PRINTS" id="PR00171">
    <property type="entry name" value="SUGRTRNSPORT"/>
</dbReference>
<keyword evidence="2 5" id="KW-0812">Transmembrane</keyword>
<keyword evidence="4 5" id="KW-0472">Membrane</keyword>
<evidence type="ECO:0000259" key="6">
    <source>
        <dbReference type="PROSITE" id="PS50850"/>
    </source>
</evidence>
<feature type="transmembrane region" description="Helical" evidence="5">
    <location>
        <begin position="158"/>
        <end position="179"/>
    </location>
</feature>
<dbReference type="PROSITE" id="PS00216">
    <property type="entry name" value="SUGAR_TRANSPORT_1"/>
    <property type="match status" value="1"/>
</dbReference>
<name>A0ABD6E1J7_9BILA</name>
<reference evidence="7 8" key="1">
    <citation type="submission" date="2024-08" db="EMBL/GenBank/DDBJ databases">
        <title>Gnathostoma spinigerum genome.</title>
        <authorList>
            <person name="Gonzalez-Bertolin B."/>
            <person name="Monzon S."/>
            <person name="Zaballos A."/>
            <person name="Jimenez P."/>
            <person name="Dekumyoy P."/>
            <person name="Varona S."/>
            <person name="Cuesta I."/>
            <person name="Sumanam S."/>
            <person name="Adisakwattana P."/>
            <person name="Gasser R.B."/>
            <person name="Hernandez-Gonzalez A."/>
            <person name="Young N.D."/>
            <person name="Perteguer M.J."/>
        </authorList>
    </citation>
    <scope>NUCLEOTIDE SEQUENCE [LARGE SCALE GENOMIC DNA]</scope>
    <source>
        <strain evidence="7">AL3</strain>
        <tissue evidence="7">Liver</tissue>
    </source>
</reference>
<dbReference type="AlphaFoldDB" id="A0ABD6E1J7"/>
<dbReference type="PANTHER" id="PTHR23503">
    <property type="entry name" value="SOLUTE CARRIER FAMILY 2"/>
    <property type="match status" value="1"/>
</dbReference>
<feature type="transmembrane region" description="Helical" evidence="5">
    <location>
        <begin position="47"/>
        <end position="68"/>
    </location>
</feature>
<proteinExistence type="predicted"/>
<dbReference type="PROSITE" id="PS50850">
    <property type="entry name" value="MFS"/>
    <property type="match status" value="1"/>
</dbReference>
<evidence type="ECO:0000256" key="1">
    <source>
        <dbReference type="ARBA" id="ARBA00004141"/>
    </source>
</evidence>
<sequence>MPRLKELQRKSSKIAPFNGKVLDGLFIEESNTNASEPSNCNLPTSRLLVTCSMVALVGGFHFGFQLSITNPLAITLSDFIVHSLEKRYAITLSHLVMSTLWAGVVGVLFVGAMIGASFVPKLIGCYGCRTSVVITSVLMMVGIAISLISWGTDIAECFVISRLLIGISIGMGMTVQGVLITELSPDEHRGFMGMLTGLFVNAGVVIGSILGLPHVFGASDLWPLSYIVEALPCLAVLIFASVILEESPIYHLRHCHDEKARLSLLLYHGIRQNTDLIIKNMKAELESSTEDDGLMELLREKSVRWALLFGCLINLTVSFSGITSVSFFGTFILTSVGFSENSAALANSLSTLSGTAGAILGSVIIDKIGRRPMLIGSTFALALLNAAMMLLAFAYLNSRLSELAYIFLALFNIFQFTFATALGPVAWFIGAELSGPLYRSRVTSVAISTQYLTCFLAPIIHSPLNQLVGPFSSLLFIVPLLSTCLIVYLLLPETRNKSVEEIEHLLSVGRKVHSNAKATADAVNSSVQS</sequence>
<evidence type="ECO:0000256" key="2">
    <source>
        <dbReference type="ARBA" id="ARBA00022692"/>
    </source>
</evidence>
<dbReference type="Pfam" id="PF00083">
    <property type="entry name" value="Sugar_tr"/>
    <property type="match status" value="1"/>
</dbReference>
<feature type="transmembrane region" description="Helical" evidence="5">
    <location>
        <begin position="442"/>
        <end position="461"/>
    </location>
</feature>
<feature type="transmembrane region" description="Helical" evidence="5">
    <location>
        <begin position="467"/>
        <end position="491"/>
    </location>
</feature>
<feature type="transmembrane region" description="Helical" evidence="5">
    <location>
        <begin position="191"/>
        <end position="212"/>
    </location>
</feature>
<feature type="transmembrane region" description="Helical" evidence="5">
    <location>
        <begin position="88"/>
        <end position="119"/>
    </location>
</feature>
<evidence type="ECO:0000256" key="5">
    <source>
        <dbReference type="SAM" id="Phobius"/>
    </source>
</evidence>
<dbReference type="InterPro" id="IPR005828">
    <property type="entry name" value="MFS_sugar_transport-like"/>
</dbReference>
<dbReference type="SUPFAM" id="SSF103473">
    <property type="entry name" value="MFS general substrate transporter"/>
    <property type="match status" value="1"/>
</dbReference>
<dbReference type="InterPro" id="IPR003663">
    <property type="entry name" value="Sugar/inositol_transpt"/>
</dbReference>
<feature type="transmembrane region" description="Helical" evidence="5">
    <location>
        <begin position="224"/>
        <end position="244"/>
    </location>
</feature>
<dbReference type="PROSITE" id="PS00217">
    <property type="entry name" value="SUGAR_TRANSPORT_2"/>
    <property type="match status" value="1"/>
</dbReference>
<comment type="subcellular location">
    <subcellularLocation>
        <location evidence="1">Membrane</location>
        <topology evidence="1">Multi-pass membrane protein</topology>
    </subcellularLocation>
</comment>
<gene>
    <name evidence="7" type="ORF">AB6A40_000142</name>
</gene>
<dbReference type="InterPro" id="IPR045263">
    <property type="entry name" value="GLUT"/>
</dbReference>
<accession>A0ABD6E1J7</accession>
<dbReference type="GO" id="GO:0016020">
    <property type="term" value="C:membrane"/>
    <property type="evidence" value="ECO:0007669"/>
    <property type="project" value="UniProtKB-SubCell"/>
</dbReference>
<protein>
    <recommendedName>
        <fullName evidence="6">Major facilitator superfamily (MFS) profile domain-containing protein</fullName>
    </recommendedName>
</protein>
<keyword evidence="3 5" id="KW-1133">Transmembrane helix</keyword>
<dbReference type="InterPro" id="IPR020846">
    <property type="entry name" value="MFS_dom"/>
</dbReference>
<evidence type="ECO:0000256" key="4">
    <source>
        <dbReference type="ARBA" id="ARBA00023136"/>
    </source>
</evidence>
<dbReference type="InterPro" id="IPR036259">
    <property type="entry name" value="MFS_trans_sf"/>
</dbReference>
<dbReference type="InterPro" id="IPR005829">
    <property type="entry name" value="Sugar_transporter_CS"/>
</dbReference>
<dbReference type="PANTHER" id="PTHR23503:SF106">
    <property type="entry name" value="MAJOR FACILITATOR SUPERFAMILY (MFS) PROFILE DOMAIN-CONTAINING PROTEIN"/>
    <property type="match status" value="1"/>
</dbReference>
<feature type="transmembrane region" description="Helical" evidence="5">
    <location>
        <begin position="377"/>
        <end position="397"/>
    </location>
</feature>
<evidence type="ECO:0000313" key="8">
    <source>
        <dbReference type="Proteomes" id="UP001608902"/>
    </source>
</evidence>
<organism evidence="7 8">
    <name type="scientific">Gnathostoma spinigerum</name>
    <dbReference type="NCBI Taxonomy" id="75299"/>
    <lineage>
        <taxon>Eukaryota</taxon>
        <taxon>Metazoa</taxon>
        <taxon>Ecdysozoa</taxon>
        <taxon>Nematoda</taxon>
        <taxon>Chromadorea</taxon>
        <taxon>Rhabditida</taxon>
        <taxon>Spirurina</taxon>
        <taxon>Gnathostomatomorpha</taxon>
        <taxon>Gnathostomatoidea</taxon>
        <taxon>Gnathostomatidae</taxon>
        <taxon>Gnathostoma</taxon>
    </lineage>
</organism>